<dbReference type="OrthoDB" id="2155246at2759"/>
<evidence type="ECO:0000256" key="4">
    <source>
        <dbReference type="ARBA" id="ARBA00034427"/>
    </source>
</evidence>
<evidence type="ECO:0000313" key="7">
    <source>
        <dbReference type="Proteomes" id="UP000076154"/>
    </source>
</evidence>
<dbReference type="EC" id="3.1.3.84" evidence="2"/>
<reference evidence="6" key="1">
    <citation type="submission" date="2018-04" db="EMBL/GenBank/DDBJ databases">
        <title>Whole genome sequencing of Hypsizygus marmoreus.</title>
        <authorList>
            <person name="Choi I.-G."/>
            <person name="Min B."/>
            <person name="Kim J.-G."/>
            <person name="Kim S."/>
            <person name="Oh Y.-L."/>
            <person name="Kong W.-S."/>
            <person name="Park H."/>
            <person name="Jeong J."/>
            <person name="Song E.-S."/>
        </authorList>
    </citation>
    <scope>NUCLEOTIDE SEQUENCE [LARGE SCALE GENOMIC DNA]</scope>
    <source>
        <strain evidence="6">51987-8</strain>
    </source>
</reference>
<dbReference type="InParanoid" id="A0A369J5T5"/>
<name>A0A369J5T5_HYPMA</name>
<comment type="catalytic activity">
    <reaction evidence="4">
        <text>ADP-alpha-D-ribose 1''-phosphate + H2O = ADP-D-ribose + phosphate</text>
        <dbReference type="Rhea" id="RHEA:25029"/>
        <dbReference type="ChEBI" id="CHEBI:15377"/>
        <dbReference type="ChEBI" id="CHEBI:43474"/>
        <dbReference type="ChEBI" id="CHEBI:57967"/>
        <dbReference type="ChEBI" id="CHEBI:58753"/>
        <dbReference type="EC" id="3.1.3.84"/>
    </reaction>
</comment>
<evidence type="ECO:0000259" key="5">
    <source>
        <dbReference type="PROSITE" id="PS51154"/>
    </source>
</evidence>
<dbReference type="CDD" id="cd02901">
    <property type="entry name" value="Macro_Poa1p-like"/>
    <property type="match status" value="1"/>
</dbReference>
<comment type="caution">
    <text evidence="6">The sequence shown here is derived from an EMBL/GenBank/DDBJ whole genome shotgun (WGS) entry which is preliminary data.</text>
</comment>
<dbReference type="GO" id="GO:0140291">
    <property type="term" value="P:peptidyl-glutamate ADP-deribosylation"/>
    <property type="evidence" value="ECO:0007669"/>
    <property type="project" value="TreeGrafter"/>
</dbReference>
<dbReference type="Proteomes" id="UP000076154">
    <property type="component" value="Unassembled WGS sequence"/>
</dbReference>
<dbReference type="Pfam" id="PF01661">
    <property type="entry name" value="Macro"/>
    <property type="match status" value="1"/>
</dbReference>
<gene>
    <name evidence="6" type="primary">POA1</name>
    <name evidence="6" type="ORF">Hypma_016252</name>
</gene>
<dbReference type="SUPFAM" id="SSF52949">
    <property type="entry name" value="Macro domain-like"/>
    <property type="match status" value="1"/>
</dbReference>
<keyword evidence="7" id="KW-1185">Reference proteome</keyword>
<dbReference type="InterPro" id="IPR043472">
    <property type="entry name" value="Macro_dom-like"/>
</dbReference>
<dbReference type="SMART" id="SM00506">
    <property type="entry name" value="A1pp"/>
    <property type="match status" value="1"/>
</dbReference>
<dbReference type="Gene3D" id="3.40.220.10">
    <property type="entry name" value="Leucine Aminopeptidase, subunit E, domain 1"/>
    <property type="match status" value="1"/>
</dbReference>
<organism evidence="6 7">
    <name type="scientific">Hypsizygus marmoreus</name>
    <name type="common">White beech mushroom</name>
    <name type="synonym">Agaricus marmoreus</name>
    <dbReference type="NCBI Taxonomy" id="39966"/>
    <lineage>
        <taxon>Eukaryota</taxon>
        <taxon>Fungi</taxon>
        <taxon>Dikarya</taxon>
        <taxon>Basidiomycota</taxon>
        <taxon>Agaricomycotina</taxon>
        <taxon>Agaricomycetes</taxon>
        <taxon>Agaricomycetidae</taxon>
        <taxon>Agaricales</taxon>
        <taxon>Tricholomatineae</taxon>
        <taxon>Lyophyllaceae</taxon>
        <taxon>Hypsizygus</taxon>
    </lineage>
</organism>
<evidence type="ECO:0000313" key="6">
    <source>
        <dbReference type="EMBL" id="RDB14854.1"/>
    </source>
</evidence>
<dbReference type="AlphaFoldDB" id="A0A369J5T5"/>
<dbReference type="STRING" id="39966.A0A369J5T5"/>
<accession>A0A369J5T5</accession>
<dbReference type="PROSITE" id="PS51154">
    <property type="entry name" value="MACRO"/>
    <property type="match status" value="1"/>
</dbReference>
<protein>
    <recommendedName>
        <fullName evidence="3">ADP-ribose 1''-phosphate phosphatase</fullName>
        <ecNumber evidence="2">3.1.3.84</ecNumber>
    </recommendedName>
</protein>
<feature type="domain" description="Macro" evidence="5">
    <location>
        <begin position="1"/>
        <end position="154"/>
    </location>
</feature>
<evidence type="ECO:0000256" key="3">
    <source>
        <dbReference type="ARBA" id="ARBA00019744"/>
    </source>
</evidence>
<comment type="similarity">
    <text evidence="1">Belongs to the POA1 family.</text>
</comment>
<dbReference type="PANTHER" id="PTHR12521:SF0">
    <property type="entry name" value="ADP-RIBOSE GLYCOHYDROLASE OARD1"/>
    <property type="match status" value="1"/>
</dbReference>
<dbReference type="PANTHER" id="PTHR12521">
    <property type="entry name" value="PROTEIN C6ORF130"/>
    <property type="match status" value="1"/>
</dbReference>
<proteinExistence type="inferred from homology"/>
<dbReference type="InterPro" id="IPR002589">
    <property type="entry name" value="Macro_dom"/>
</dbReference>
<sequence>MGELTYISGDLFSAPEDSILVHACNTLRSWGAGIALAFRDRYPTQFTLYKAHCKEHGQSLLGTCLLIPGDKDHIACLFTSRAYGKRKDKPEEILVATRSAVQDLVRQNRDGKLLHACRFNSGKFGVPWEMTEAVLTEIDTTMTIYTPANESASV</sequence>
<dbReference type="InterPro" id="IPR050892">
    <property type="entry name" value="ADP-ribose_metab_enzymes"/>
</dbReference>
<dbReference type="EMBL" id="LUEZ02000096">
    <property type="protein sequence ID" value="RDB14854.1"/>
    <property type="molecule type" value="Genomic_DNA"/>
</dbReference>
<evidence type="ECO:0000256" key="2">
    <source>
        <dbReference type="ARBA" id="ARBA00012983"/>
    </source>
</evidence>
<evidence type="ECO:0000256" key="1">
    <source>
        <dbReference type="ARBA" id="ARBA00006575"/>
    </source>
</evidence>